<evidence type="ECO:0000313" key="3">
    <source>
        <dbReference type="Proteomes" id="UP001259982"/>
    </source>
</evidence>
<accession>A0ABU3BDK6</accession>
<protein>
    <submittedName>
        <fullName evidence="2">ROK family protein</fullName>
    </submittedName>
</protein>
<keyword evidence="3" id="KW-1185">Reference proteome</keyword>
<dbReference type="Proteomes" id="UP001259982">
    <property type="component" value="Unassembled WGS sequence"/>
</dbReference>
<dbReference type="Gene3D" id="3.30.420.40">
    <property type="match status" value="2"/>
</dbReference>
<dbReference type="PANTHER" id="PTHR18964:SF174">
    <property type="entry name" value="D-ALLOSE KINASE-RELATED"/>
    <property type="match status" value="1"/>
</dbReference>
<dbReference type="Pfam" id="PF00480">
    <property type="entry name" value="ROK"/>
    <property type="match status" value="1"/>
</dbReference>
<dbReference type="InterPro" id="IPR049874">
    <property type="entry name" value="ROK_cs"/>
</dbReference>
<proteinExistence type="predicted"/>
<dbReference type="InterPro" id="IPR043129">
    <property type="entry name" value="ATPase_NBD"/>
</dbReference>
<sequence length="310" mass="32045">MSRLPFRDAAGCARIGIDLGGTKIAGVVLDAEGRIAVERRVATPIGDYRGTVAAVRDLVAALESEAGADGLSVGVGTPGSVSPSTGLIRNANSVCLNGQPLGRDLEAALQRPVRLANDADCLAVSEAADGAGADADSVFAVILGTGVGGGFVHRGQLLTGANGIAGEWGHNPLPWARDQSEWPGPVCWCGRTGCLETWLSGPALAADYRQRGGTECDARVIVERAGQGEALAQAVLADYEHRLARALAGIINVLDPAMIVLGGGLSQVSRFYEHLPALWTPFVFADRVVTGIRPAVHGDASGVRGAAWLW</sequence>
<dbReference type="EMBL" id="JAVRHY010000011">
    <property type="protein sequence ID" value="MDT0619186.1"/>
    <property type="molecule type" value="Genomic_DNA"/>
</dbReference>
<evidence type="ECO:0000313" key="2">
    <source>
        <dbReference type="EMBL" id="MDT0619186.1"/>
    </source>
</evidence>
<reference evidence="2 3" key="1">
    <citation type="submission" date="2023-09" db="EMBL/GenBank/DDBJ databases">
        <authorList>
            <person name="Rey-Velasco X."/>
        </authorList>
    </citation>
    <scope>NUCLEOTIDE SEQUENCE [LARGE SCALE GENOMIC DNA]</scope>
    <source>
        <strain evidence="2 3">P385</strain>
    </source>
</reference>
<dbReference type="RefSeq" id="WP_311659543.1">
    <property type="nucleotide sequence ID" value="NZ_JAVRHY010000011.1"/>
</dbReference>
<organism evidence="2 3">
    <name type="scientific">Spectribacter acetivorans</name>
    <dbReference type="NCBI Taxonomy" id="3075603"/>
    <lineage>
        <taxon>Bacteria</taxon>
        <taxon>Pseudomonadati</taxon>
        <taxon>Pseudomonadota</taxon>
        <taxon>Gammaproteobacteria</taxon>
        <taxon>Salinisphaerales</taxon>
        <taxon>Salinisphaeraceae</taxon>
        <taxon>Spectribacter</taxon>
    </lineage>
</organism>
<keyword evidence="1" id="KW-0119">Carbohydrate metabolism</keyword>
<dbReference type="InterPro" id="IPR000600">
    <property type="entry name" value="ROK"/>
</dbReference>
<dbReference type="CDD" id="cd24066">
    <property type="entry name" value="ASKHA_NBD_ROK_EcFRK-like"/>
    <property type="match status" value="1"/>
</dbReference>
<dbReference type="PANTHER" id="PTHR18964">
    <property type="entry name" value="ROK (REPRESSOR, ORF, KINASE) FAMILY"/>
    <property type="match status" value="1"/>
</dbReference>
<dbReference type="PROSITE" id="PS01125">
    <property type="entry name" value="ROK"/>
    <property type="match status" value="1"/>
</dbReference>
<dbReference type="SUPFAM" id="SSF53067">
    <property type="entry name" value="Actin-like ATPase domain"/>
    <property type="match status" value="1"/>
</dbReference>
<evidence type="ECO:0000256" key="1">
    <source>
        <dbReference type="ARBA" id="ARBA00023277"/>
    </source>
</evidence>
<name>A0ABU3BDK6_9GAMM</name>
<comment type="caution">
    <text evidence="2">The sequence shown here is derived from an EMBL/GenBank/DDBJ whole genome shotgun (WGS) entry which is preliminary data.</text>
</comment>
<gene>
    <name evidence="2" type="ORF">RM531_11940</name>
</gene>